<accession>A5N279</accession>
<dbReference type="AlphaFoldDB" id="A5N279"/>
<dbReference type="Gene3D" id="1.10.260.40">
    <property type="entry name" value="lambda repressor-like DNA-binding domains"/>
    <property type="match status" value="1"/>
</dbReference>
<dbReference type="STRING" id="431943.CKL_3222"/>
<dbReference type="InterPro" id="IPR001387">
    <property type="entry name" value="Cro/C1-type_HTH"/>
</dbReference>
<proteinExistence type="predicted"/>
<organism evidence="2 3">
    <name type="scientific">Clostridium kluyveri (strain ATCC 8527 / DSM 555 / NBRC 12016 / NCIMB 10680 / K1)</name>
    <dbReference type="NCBI Taxonomy" id="431943"/>
    <lineage>
        <taxon>Bacteria</taxon>
        <taxon>Bacillati</taxon>
        <taxon>Bacillota</taxon>
        <taxon>Clostridia</taxon>
        <taxon>Eubacteriales</taxon>
        <taxon>Clostridiaceae</taxon>
        <taxon>Clostridium</taxon>
    </lineage>
</organism>
<gene>
    <name evidence="2" type="ordered locus">CKL_3222</name>
</gene>
<name>A5N279_CLOK5</name>
<reference evidence="2 3" key="1">
    <citation type="journal article" date="2008" name="Proc. Natl. Acad. Sci. U.S.A.">
        <title>The genome of Clostridium kluyveri, a strict anaerobe with unique metabolic features.</title>
        <authorList>
            <person name="Seedorf H."/>
            <person name="Fricke W.F."/>
            <person name="Veith B."/>
            <person name="Brueggemann H."/>
            <person name="Liesegang H."/>
            <person name="Strittmatter A."/>
            <person name="Miethke M."/>
            <person name="Buckel W."/>
            <person name="Hinderberger J."/>
            <person name="Li F."/>
            <person name="Hagemeier C."/>
            <person name="Thauer R.K."/>
            <person name="Gottschalk G."/>
        </authorList>
    </citation>
    <scope>NUCLEOTIDE SEQUENCE [LARGE SCALE GENOMIC DNA]</scope>
    <source>
        <strain evidence="3">ATCC 8527 / DSM 555 / NCIMB 10680</strain>
    </source>
</reference>
<evidence type="ECO:0000313" key="3">
    <source>
        <dbReference type="Proteomes" id="UP000002411"/>
    </source>
</evidence>
<feature type="domain" description="HTH cro/C1-type" evidence="1">
    <location>
        <begin position="34"/>
        <end position="67"/>
    </location>
</feature>
<dbReference type="CDD" id="cd00093">
    <property type="entry name" value="HTH_XRE"/>
    <property type="match status" value="1"/>
</dbReference>
<evidence type="ECO:0000259" key="1">
    <source>
        <dbReference type="PROSITE" id="PS50943"/>
    </source>
</evidence>
<dbReference type="PROSITE" id="PS50943">
    <property type="entry name" value="HTH_CROC1"/>
    <property type="match status" value="1"/>
</dbReference>
<dbReference type="RefSeq" id="WP_012103562.1">
    <property type="nucleotide sequence ID" value="NC_009706.1"/>
</dbReference>
<dbReference type="HOGENOM" id="CLU_2045658_0_0_9"/>
<dbReference type="SMART" id="SM00530">
    <property type="entry name" value="HTH_XRE"/>
    <property type="match status" value="1"/>
</dbReference>
<dbReference type="eggNOG" id="COG1396">
    <property type="taxonomic scope" value="Bacteria"/>
</dbReference>
<dbReference type="GO" id="GO:0003677">
    <property type="term" value="F:DNA binding"/>
    <property type="evidence" value="ECO:0007669"/>
    <property type="project" value="InterPro"/>
</dbReference>
<dbReference type="EMBL" id="CP000673">
    <property type="protein sequence ID" value="EDK35225.1"/>
    <property type="molecule type" value="Genomic_DNA"/>
</dbReference>
<sequence>MGLKKSFGDKIYDLRMGLELTQEEFIARLRPPFSRTTLSYIENGISMPSAEFIKAICEAYNVSADWLLDINDTIALTIKEKQLLDKYNKLCEKNKQLVFNLLDALNYKIDKDEQKGSS</sequence>
<keyword evidence="3" id="KW-1185">Reference proteome</keyword>
<dbReference type="Proteomes" id="UP000002411">
    <property type="component" value="Chromosome"/>
</dbReference>
<dbReference type="SUPFAM" id="SSF47413">
    <property type="entry name" value="lambda repressor-like DNA-binding domains"/>
    <property type="match status" value="1"/>
</dbReference>
<dbReference type="KEGG" id="ckl:CKL_3222"/>
<dbReference type="InterPro" id="IPR010982">
    <property type="entry name" value="Lambda_DNA-bd_dom_sf"/>
</dbReference>
<dbReference type="Pfam" id="PF01381">
    <property type="entry name" value="HTH_3"/>
    <property type="match status" value="1"/>
</dbReference>
<protein>
    <submittedName>
        <fullName evidence="2">Predicted transcriptional regulator</fullName>
    </submittedName>
</protein>
<evidence type="ECO:0000313" key="2">
    <source>
        <dbReference type="EMBL" id="EDK35225.1"/>
    </source>
</evidence>